<proteinExistence type="predicted"/>
<accession>A0A7Z0QPS9</accession>
<reference evidence="1 2" key="1">
    <citation type="submission" date="2020-07" db="EMBL/GenBank/DDBJ databases">
        <title>isolation of Luteimonas sp. SJ-16.</title>
        <authorList>
            <person name="Huang X.-X."/>
            <person name="Xu L."/>
            <person name="Sun J.-Q."/>
        </authorList>
    </citation>
    <scope>NUCLEOTIDE SEQUENCE [LARGE SCALE GENOMIC DNA]</scope>
    <source>
        <strain evidence="1 2">SJ-16</strain>
    </source>
</reference>
<dbReference type="RefSeq" id="WP_180544084.1">
    <property type="nucleotide sequence ID" value="NZ_JACCJZ010000010.1"/>
</dbReference>
<organism evidence="1 2">
    <name type="scientific">Luteimonas deserti</name>
    <dbReference type="NCBI Taxonomy" id="2752306"/>
    <lineage>
        <taxon>Bacteria</taxon>
        <taxon>Pseudomonadati</taxon>
        <taxon>Pseudomonadota</taxon>
        <taxon>Gammaproteobacteria</taxon>
        <taxon>Lysobacterales</taxon>
        <taxon>Lysobacteraceae</taxon>
        <taxon>Luteimonas</taxon>
    </lineage>
</organism>
<evidence type="ECO:0000313" key="1">
    <source>
        <dbReference type="EMBL" id="NYZ61949.1"/>
    </source>
</evidence>
<keyword evidence="2" id="KW-1185">Reference proteome</keyword>
<gene>
    <name evidence="1" type="ORF">H0E82_04090</name>
</gene>
<evidence type="ECO:0000313" key="2">
    <source>
        <dbReference type="Proteomes" id="UP000589896"/>
    </source>
</evidence>
<dbReference type="EMBL" id="JACCJZ010000010">
    <property type="protein sequence ID" value="NYZ61949.1"/>
    <property type="molecule type" value="Genomic_DNA"/>
</dbReference>
<name>A0A7Z0QPS9_9GAMM</name>
<dbReference type="Proteomes" id="UP000589896">
    <property type="component" value="Unassembled WGS sequence"/>
</dbReference>
<comment type="caution">
    <text evidence="1">The sequence shown here is derived from an EMBL/GenBank/DDBJ whole genome shotgun (WGS) entry which is preliminary data.</text>
</comment>
<dbReference type="AlphaFoldDB" id="A0A7Z0QPS9"/>
<protein>
    <submittedName>
        <fullName evidence="1">Uncharacterized protein</fullName>
    </submittedName>
</protein>
<sequence>MLLVIAYCAVVRPAHAFELLEVVYPPIAERAATPEAFVPAGWRLEHSARGRLNEDDREDALLVLRMDAAANVVDNTGFGPDRFDTNPRMLVAVVGEADGSWRRVMADHALVPRPEAPVMDDFLRDDAGSAIRPNRTWSIGLHSWASAGTWSTREVAYTFRLEGDCMRLIGYDDMHLHRGSGEITTTSVNYLNGRAWVRPGSIADDTPGPKQWTRLASKARICIGDIRDGLSFNPQLVEMRAPEPL</sequence>